<dbReference type="EMBL" id="CP003273">
    <property type="protein sequence ID" value="AGL02985.1"/>
    <property type="molecule type" value="Genomic_DNA"/>
</dbReference>
<dbReference type="STRING" id="767817.Desgi_3662"/>
<accession>R4KQX6</accession>
<sequence>MFMMEIENLDLGVHIGNWPHVFSDVDSGFCLRRYSLR</sequence>
<reference evidence="1 2" key="1">
    <citation type="submission" date="2012-01" db="EMBL/GenBank/DDBJ databases">
        <title>Complete sequence of Desulfotomaculum gibsoniae DSM 7213.</title>
        <authorList>
            <consortium name="US DOE Joint Genome Institute"/>
            <person name="Lucas S."/>
            <person name="Han J."/>
            <person name="Lapidus A."/>
            <person name="Cheng J.-F."/>
            <person name="Goodwin L."/>
            <person name="Pitluck S."/>
            <person name="Peters L."/>
            <person name="Ovchinnikova G."/>
            <person name="Teshima H."/>
            <person name="Detter J.C."/>
            <person name="Han C."/>
            <person name="Tapia R."/>
            <person name="Land M."/>
            <person name="Hauser L."/>
            <person name="Kyrpides N."/>
            <person name="Ivanova N."/>
            <person name="Pagani I."/>
            <person name="Parshina S."/>
            <person name="Plugge C."/>
            <person name="Muyzer G."/>
            <person name="Kuever J."/>
            <person name="Ivanova A."/>
            <person name="Nazina T."/>
            <person name="Klenk H.-P."/>
            <person name="Brambilla E."/>
            <person name="Spring S."/>
            <person name="Stams A.F."/>
            <person name="Woyke T."/>
        </authorList>
    </citation>
    <scope>NUCLEOTIDE SEQUENCE [LARGE SCALE GENOMIC DNA]</scope>
    <source>
        <strain evidence="1 2">DSM 7213</strain>
    </source>
</reference>
<proteinExistence type="predicted"/>
<organism evidence="1 2">
    <name type="scientific">Desulfoscipio gibsoniae DSM 7213</name>
    <dbReference type="NCBI Taxonomy" id="767817"/>
    <lineage>
        <taxon>Bacteria</taxon>
        <taxon>Bacillati</taxon>
        <taxon>Bacillota</taxon>
        <taxon>Clostridia</taxon>
        <taxon>Eubacteriales</taxon>
        <taxon>Desulfallaceae</taxon>
        <taxon>Desulfoscipio</taxon>
    </lineage>
</organism>
<evidence type="ECO:0000313" key="2">
    <source>
        <dbReference type="Proteomes" id="UP000013520"/>
    </source>
</evidence>
<evidence type="ECO:0000313" key="1">
    <source>
        <dbReference type="EMBL" id="AGL02985.1"/>
    </source>
</evidence>
<dbReference type="Proteomes" id="UP000013520">
    <property type="component" value="Chromosome"/>
</dbReference>
<dbReference type="HOGENOM" id="CLU_3342894_0_0_9"/>
<gene>
    <name evidence="1" type="ORF">Desgi_3662</name>
</gene>
<name>R4KQX6_9FIRM</name>
<dbReference type="KEGG" id="dgi:Desgi_3662"/>
<keyword evidence="2" id="KW-1185">Reference proteome</keyword>
<protein>
    <submittedName>
        <fullName evidence="1">Uncharacterized protein</fullName>
    </submittedName>
</protein>
<dbReference type="AlphaFoldDB" id="R4KQX6"/>